<evidence type="ECO:0000256" key="1">
    <source>
        <dbReference type="SAM" id="SignalP"/>
    </source>
</evidence>
<protein>
    <submittedName>
        <fullName evidence="2">Multiple sugar transport system substrate-binding protein</fullName>
    </submittedName>
</protein>
<dbReference type="PANTHER" id="PTHR43649">
    <property type="entry name" value="ARABINOSE-BINDING PROTEIN-RELATED"/>
    <property type="match status" value="1"/>
</dbReference>
<keyword evidence="1" id="KW-0732">Signal</keyword>
<dbReference type="PROSITE" id="PS51257">
    <property type="entry name" value="PROKAR_LIPOPROTEIN"/>
    <property type="match status" value="1"/>
</dbReference>
<keyword evidence="2" id="KW-0762">Sugar transport</keyword>
<feature type="signal peptide" evidence="1">
    <location>
        <begin position="1"/>
        <end position="32"/>
    </location>
</feature>
<keyword evidence="3" id="KW-1185">Reference proteome</keyword>
<sequence>MTRKRFFAAAAGLLAGTVALSACGSSSAPSQATDQNADAKEVTLTITANAVSGGKNAAGADWITNYVIPKFVEAQKAKGVTAKVNFQPNGVDDQAYKTKVSLDLSTGQGADITSIDGIWLGEFADAGYISPLEDIVGKDKVQAWDGWKQIKPAVQQLTTYEGKQYGVPDGTDGRVIYFNKKLFSQAGLPADWQPKSWDDILDAARKLKKLPDVTPLQINAGKAMGEAATMQGFLPLLQGTGQPINKDGKWQGNSQGVQDVLGFYSTVYGSEKLGDPLLQQDAKGRDKSFQEFSQNKLGILIESDYLWRSVINPSKGVSPMADRDSSVGWAKIPAQAAGKGPNGADFVSMSGGSGEVINPKTKYPQQAWELLQFMSSADAIKARIGSTPQISARDDVNGEILKADPLLNYISTEVLPVTAYRPGLADYTQVSAALQDATGQVAAGKSPQDAGSAYQKALEGIVGGNDKTFK</sequence>
<feature type="chain" id="PRO_5046706299" evidence="1">
    <location>
        <begin position="33"/>
        <end position="470"/>
    </location>
</feature>
<gene>
    <name evidence="2" type="ORF">J2X98_003884</name>
</gene>
<dbReference type="InterPro" id="IPR050490">
    <property type="entry name" value="Bact_solute-bd_prot1"/>
</dbReference>
<dbReference type="SUPFAM" id="SSF53850">
    <property type="entry name" value="Periplasmic binding protein-like II"/>
    <property type="match status" value="1"/>
</dbReference>
<dbReference type="Pfam" id="PF01547">
    <property type="entry name" value="SBP_bac_1"/>
    <property type="match status" value="1"/>
</dbReference>
<organism evidence="2 3">
    <name type="scientific">Pseudarthrobacter enclensis</name>
    <dbReference type="NCBI Taxonomy" id="993070"/>
    <lineage>
        <taxon>Bacteria</taxon>
        <taxon>Bacillati</taxon>
        <taxon>Actinomycetota</taxon>
        <taxon>Actinomycetes</taxon>
        <taxon>Micrococcales</taxon>
        <taxon>Micrococcaceae</taxon>
        <taxon>Pseudarthrobacter</taxon>
    </lineage>
</organism>
<dbReference type="Gene3D" id="3.40.190.10">
    <property type="entry name" value="Periplasmic binding protein-like II"/>
    <property type="match status" value="2"/>
</dbReference>
<evidence type="ECO:0000313" key="2">
    <source>
        <dbReference type="EMBL" id="MDP9890270.1"/>
    </source>
</evidence>
<dbReference type="InterPro" id="IPR006059">
    <property type="entry name" value="SBP"/>
</dbReference>
<dbReference type="Proteomes" id="UP001226577">
    <property type="component" value="Unassembled WGS sequence"/>
</dbReference>
<name>A0ABT9RYE7_9MICC</name>
<evidence type="ECO:0000313" key="3">
    <source>
        <dbReference type="Proteomes" id="UP001226577"/>
    </source>
</evidence>
<proteinExistence type="predicted"/>
<dbReference type="EMBL" id="JAUSRE010000025">
    <property type="protein sequence ID" value="MDP9890270.1"/>
    <property type="molecule type" value="Genomic_DNA"/>
</dbReference>
<comment type="caution">
    <text evidence="2">The sequence shown here is derived from an EMBL/GenBank/DDBJ whole genome shotgun (WGS) entry which is preliminary data.</text>
</comment>
<accession>A0ABT9RYE7</accession>
<dbReference type="RefSeq" id="WP_141945188.1">
    <property type="nucleotide sequence ID" value="NZ_JAUSRE010000025.1"/>
</dbReference>
<dbReference type="PANTHER" id="PTHR43649:SF14">
    <property type="entry name" value="BLR3389 PROTEIN"/>
    <property type="match status" value="1"/>
</dbReference>
<keyword evidence="2" id="KW-0813">Transport</keyword>
<reference evidence="2 3" key="1">
    <citation type="submission" date="2023-07" db="EMBL/GenBank/DDBJ databases">
        <title>Sorghum-associated microbial communities from plants grown in Nebraska, USA.</title>
        <authorList>
            <person name="Schachtman D."/>
        </authorList>
    </citation>
    <scope>NUCLEOTIDE SEQUENCE [LARGE SCALE GENOMIC DNA]</scope>
    <source>
        <strain evidence="2 3">CC222</strain>
    </source>
</reference>